<dbReference type="SUPFAM" id="SSF111342">
    <property type="entry name" value="CbiD-like"/>
    <property type="match status" value="1"/>
</dbReference>
<evidence type="ECO:0000256" key="3">
    <source>
        <dbReference type="ARBA" id="ARBA00022679"/>
    </source>
</evidence>
<keyword evidence="7" id="KW-1185">Reference proteome</keyword>
<evidence type="ECO:0000313" key="7">
    <source>
        <dbReference type="Proteomes" id="UP001161389"/>
    </source>
</evidence>
<dbReference type="HAMAP" id="MF_00787">
    <property type="entry name" value="CbiD"/>
    <property type="match status" value="1"/>
</dbReference>
<keyword evidence="4 5" id="KW-0949">S-adenosyl-L-methionine</keyword>
<dbReference type="PIRSF" id="PIRSF026782">
    <property type="entry name" value="CbiD"/>
    <property type="match status" value="1"/>
</dbReference>
<proteinExistence type="inferred from homology"/>
<dbReference type="NCBIfam" id="NF000849">
    <property type="entry name" value="PRK00075.1-1"/>
    <property type="match status" value="1"/>
</dbReference>
<evidence type="ECO:0000256" key="5">
    <source>
        <dbReference type="HAMAP-Rule" id="MF_00787"/>
    </source>
</evidence>
<dbReference type="RefSeq" id="WP_284378212.1">
    <property type="nucleotide sequence ID" value="NZ_BSNM01000003.1"/>
</dbReference>
<dbReference type="GO" id="GO:0019251">
    <property type="term" value="P:anaerobic cobalamin biosynthetic process"/>
    <property type="evidence" value="ECO:0007669"/>
    <property type="project" value="UniProtKB-UniRule"/>
</dbReference>
<evidence type="ECO:0000256" key="1">
    <source>
        <dbReference type="ARBA" id="ARBA00022573"/>
    </source>
</evidence>
<keyword evidence="3 5" id="KW-0808">Transferase</keyword>
<dbReference type="EC" id="2.1.1.195" evidence="5"/>
<keyword evidence="2 5" id="KW-0489">Methyltransferase</keyword>
<gene>
    <name evidence="5 6" type="primary">cbiD</name>
    <name evidence="6" type="ORF">GCM10007876_04230</name>
</gene>
<reference evidence="6" key="2">
    <citation type="submission" date="2023-01" db="EMBL/GenBank/DDBJ databases">
        <title>Draft genome sequence of Litoribrevibacter albus strain NBRC 110071.</title>
        <authorList>
            <person name="Sun Q."/>
            <person name="Mori K."/>
        </authorList>
    </citation>
    <scope>NUCLEOTIDE SEQUENCE</scope>
    <source>
        <strain evidence="6">NBRC 110071</strain>
    </source>
</reference>
<dbReference type="Gene3D" id="3.30.2110.10">
    <property type="entry name" value="CbiD-like"/>
    <property type="match status" value="1"/>
</dbReference>
<dbReference type="EMBL" id="BSNM01000003">
    <property type="protein sequence ID" value="GLQ29945.1"/>
    <property type="molecule type" value="Genomic_DNA"/>
</dbReference>
<evidence type="ECO:0000313" key="6">
    <source>
        <dbReference type="EMBL" id="GLQ29945.1"/>
    </source>
</evidence>
<reference evidence="6" key="1">
    <citation type="journal article" date="2014" name="Int. J. Syst. Evol. Microbiol.">
        <title>Complete genome sequence of Corynebacterium casei LMG S-19264T (=DSM 44701T), isolated from a smear-ripened cheese.</title>
        <authorList>
            <consortium name="US DOE Joint Genome Institute (JGI-PGF)"/>
            <person name="Walter F."/>
            <person name="Albersmeier A."/>
            <person name="Kalinowski J."/>
            <person name="Ruckert C."/>
        </authorList>
    </citation>
    <scope>NUCLEOTIDE SEQUENCE</scope>
    <source>
        <strain evidence="6">NBRC 110071</strain>
    </source>
</reference>
<comment type="similarity">
    <text evidence="5">Belongs to the CbiD family.</text>
</comment>
<dbReference type="AlphaFoldDB" id="A0AA37S7Q2"/>
<protein>
    <recommendedName>
        <fullName evidence="5">Cobalt-precorrin-5B C(1)-methyltransferase</fullName>
        <ecNumber evidence="5">2.1.1.195</ecNumber>
    </recommendedName>
    <alternativeName>
        <fullName evidence="5">Cobalt-precorrin-6A synthase</fullName>
    </alternativeName>
</protein>
<dbReference type="PANTHER" id="PTHR35863">
    <property type="entry name" value="COBALT-PRECORRIN-5B C(1)-METHYLTRANSFERASE"/>
    <property type="match status" value="1"/>
</dbReference>
<evidence type="ECO:0000256" key="4">
    <source>
        <dbReference type="ARBA" id="ARBA00022691"/>
    </source>
</evidence>
<comment type="function">
    <text evidence="5">Catalyzes the methylation of C-1 in cobalt-precorrin-5B to form cobalt-precorrin-6A.</text>
</comment>
<dbReference type="Proteomes" id="UP001161389">
    <property type="component" value="Unassembled WGS sequence"/>
</dbReference>
<comment type="catalytic activity">
    <reaction evidence="5">
        <text>Co-precorrin-5B + S-adenosyl-L-methionine = Co-precorrin-6A + S-adenosyl-L-homocysteine</text>
        <dbReference type="Rhea" id="RHEA:26285"/>
        <dbReference type="ChEBI" id="CHEBI:57856"/>
        <dbReference type="ChEBI" id="CHEBI:59789"/>
        <dbReference type="ChEBI" id="CHEBI:60063"/>
        <dbReference type="ChEBI" id="CHEBI:60064"/>
        <dbReference type="EC" id="2.1.1.195"/>
    </reaction>
</comment>
<comment type="caution">
    <text evidence="6">The sequence shown here is derived from an EMBL/GenBank/DDBJ whole genome shotgun (WGS) entry which is preliminary data.</text>
</comment>
<accession>A0AA37S7Q2</accession>
<dbReference type="GO" id="GO:0008168">
    <property type="term" value="F:methyltransferase activity"/>
    <property type="evidence" value="ECO:0007669"/>
    <property type="project" value="UniProtKB-UniRule"/>
</dbReference>
<comment type="pathway">
    <text evidence="5">Cofactor biosynthesis; adenosylcobalamin biosynthesis; cob(II)yrinate a,c-diamide from sirohydrochlorin (anaerobic route): step 6/10.</text>
</comment>
<dbReference type="InterPro" id="IPR002748">
    <property type="entry name" value="CbiD"/>
</dbReference>
<dbReference type="PANTHER" id="PTHR35863:SF1">
    <property type="entry name" value="COBALT-PRECORRIN-5B C(1)-METHYLTRANSFERASE"/>
    <property type="match status" value="1"/>
</dbReference>
<dbReference type="NCBIfam" id="TIGR00312">
    <property type="entry name" value="cbiD"/>
    <property type="match status" value="1"/>
</dbReference>
<organism evidence="6 7">
    <name type="scientific">Litoribrevibacter albus</name>
    <dbReference type="NCBI Taxonomy" id="1473156"/>
    <lineage>
        <taxon>Bacteria</taxon>
        <taxon>Pseudomonadati</taxon>
        <taxon>Pseudomonadota</taxon>
        <taxon>Gammaproteobacteria</taxon>
        <taxon>Oceanospirillales</taxon>
        <taxon>Oceanospirillaceae</taxon>
        <taxon>Litoribrevibacter</taxon>
    </lineage>
</organism>
<dbReference type="InterPro" id="IPR036074">
    <property type="entry name" value="CbiD_sf"/>
</dbReference>
<dbReference type="Pfam" id="PF01888">
    <property type="entry name" value="CbiD"/>
    <property type="match status" value="1"/>
</dbReference>
<keyword evidence="1 5" id="KW-0169">Cobalamin biosynthesis</keyword>
<evidence type="ECO:0000256" key="2">
    <source>
        <dbReference type="ARBA" id="ARBA00022603"/>
    </source>
</evidence>
<name>A0AA37S7Q2_9GAMM</name>
<dbReference type="GO" id="GO:0032259">
    <property type="term" value="P:methylation"/>
    <property type="evidence" value="ECO:0007669"/>
    <property type="project" value="UniProtKB-KW"/>
</dbReference>
<sequence length="390" mass="41157">MWPESSEQAKPLRTGLTTGSCATACSLAAARCLFSTADRANELLESVSITLPTKRSQAPKEVSLSVSVEVLSEHSAKASTIKDAGDDPDVTHGATIFVEVTLTQTPGIHFKAAKGVGTVTREGLALAVGEPAINPVPRQMITNHLTKLAQFHDYQGGFEVAVGVENGEVIAQKTMNPKLGILGGLSILGTTGIVRPFSCSAWIASIHQGIDVAIANGVDHIAATTGNSSEQAIKAQYDLSEMSLIEMGDFAGAVLKYLKQLNQTQAEKLTQVTICGGFGKISKLANGHMDLNSRVSSIDFQHIADVAKSAGADGTLQQQILEANTTIQALNLCTAANVPLADAMCRLAYQKARSYVPEHIKLDVWAIDRKGKFVGAFLNDVGDENGEGDA</sequence>